<evidence type="ECO:0000313" key="2">
    <source>
        <dbReference type="Proteomes" id="UP000007382"/>
    </source>
</evidence>
<gene>
    <name evidence="1" type="ordered locus">LFE_0554</name>
</gene>
<name>I0ILX1_LEPFC</name>
<dbReference type="AlphaFoldDB" id="I0ILX1"/>
<organism evidence="1 2">
    <name type="scientific">Leptospirillum ferrooxidans (strain C2-3)</name>
    <dbReference type="NCBI Taxonomy" id="1162668"/>
    <lineage>
        <taxon>Bacteria</taxon>
        <taxon>Pseudomonadati</taxon>
        <taxon>Nitrospirota</taxon>
        <taxon>Nitrospiria</taxon>
        <taxon>Nitrospirales</taxon>
        <taxon>Nitrospiraceae</taxon>
        <taxon>Leptospirillum</taxon>
    </lineage>
</organism>
<reference evidence="1 2" key="1">
    <citation type="journal article" date="2012" name="J. Bacteriol.">
        <title>Complete Genome Sequence of Leptospirillum ferrooxidans Strain C2-3, Isolated from a Fresh Volcanic Ash Deposit on the Island of Miyake, Japan.</title>
        <authorList>
            <person name="Fujimura R."/>
            <person name="Sato Y."/>
            <person name="Nishizawa T."/>
            <person name="Oshima K."/>
            <person name="Kim S.-W."/>
            <person name="Hattori M."/>
            <person name="Kamijo T."/>
            <person name="Ohta H."/>
        </authorList>
    </citation>
    <scope>NUCLEOTIDE SEQUENCE [LARGE SCALE GENOMIC DNA]</scope>
    <source>
        <strain evidence="1 2">C2-3</strain>
    </source>
</reference>
<dbReference type="RefSeq" id="WP_014448762.1">
    <property type="nucleotide sequence ID" value="NC_017094.1"/>
</dbReference>
<dbReference type="KEGG" id="lfc:LFE_0554"/>
<proteinExistence type="predicted"/>
<protein>
    <submittedName>
        <fullName evidence="1">Uncharacterized protein</fullName>
    </submittedName>
</protein>
<dbReference type="HOGENOM" id="CLU_1127983_0_0_0"/>
<dbReference type="PATRIC" id="fig|1162668.3.peg.652"/>
<reference evidence="2" key="2">
    <citation type="submission" date="2012-03" db="EMBL/GenBank/DDBJ databases">
        <title>The complete genome sequence of the pioneer microbe on fresh volcanic deposit, Leptospirillum ferrooxidans strain C2-3.</title>
        <authorList>
            <person name="Fujimura R."/>
            <person name="Sato Y."/>
            <person name="Nishizawa T."/>
            <person name="Nanba K."/>
            <person name="Oshima K."/>
            <person name="Hattori M."/>
            <person name="Kamijo T."/>
            <person name="Ohta H."/>
        </authorList>
    </citation>
    <scope>NUCLEOTIDE SEQUENCE [LARGE SCALE GENOMIC DNA]</scope>
    <source>
        <strain evidence="2">C2-3</strain>
    </source>
</reference>
<dbReference type="EMBL" id="AP012342">
    <property type="protein sequence ID" value="BAM06270.1"/>
    <property type="molecule type" value="Genomic_DNA"/>
</dbReference>
<dbReference type="Proteomes" id="UP000007382">
    <property type="component" value="Chromosome"/>
</dbReference>
<accession>I0ILX1</accession>
<evidence type="ECO:0000313" key="1">
    <source>
        <dbReference type="EMBL" id="BAM06270.1"/>
    </source>
</evidence>
<sequence>MTLERKMLLNISNLKGISTMRLANENDIPQANLSRWFKSQKGGYVKEEKIERMAKYLGLDYKVGKLFPGVHRWTVPSHLIEDVLQVESIVQKFLPGGGTIYPVRRKNPILIKMTTESYVPWSPWVRWVLVPLAFPDLRVILKMGEKVKQLISPFDNHSPDPFRMEGWFCPEGSKGNKKEEIKKTLWVDLPEEMFLRLSGDEDLSVHDLDIILGITGSLGWTWEKLIPVLEAKGTTPDEIARNHGLL</sequence>
<dbReference type="STRING" id="1162668.LFE_0554"/>
<keyword evidence="2" id="KW-1185">Reference proteome</keyword>